<dbReference type="PANTHER" id="PTHR22594:SF5">
    <property type="entry name" value="ASPARTATE--TRNA LIGASE, MITOCHONDRIAL"/>
    <property type="match status" value="1"/>
</dbReference>
<accession>W0AEH3</accession>
<comment type="subcellular location">
    <subcellularLocation>
        <location evidence="7">Cytoplasm</location>
    </subcellularLocation>
</comment>
<keyword evidence="7" id="KW-0963">Cytoplasm</keyword>
<dbReference type="InterPro" id="IPR006195">
    <property type="entry name" value="aa-tRNA-synth_II"/>
</dbReference>
<dbReference type="InterPro" id="IPR047089">
    <property type="entry name" value="Asp-tRNA-ligase_1_N"/>
</dbReference>
<comment type="catalytic activity">
    <reaction evidence="7">
        <text>tRNA(Asx) + L-aspartate + ATP = L-aspartyl-tRNA(Asx) + AMP + diphosphate</text>
        <dbReference type="Rhea" id="RHEA:18349"/>
        <dbReference type="Rhea" id="RHEA-COMP:9710"/>
        <dbReference type="Rhea" id="RHEA-COMP:9711"/>
        <dbReference type="ChEBI" id="CHEBI:29991"/>
        <dbReference type="ChEBI" id="CHEBI:30616"/>
        <dbReference type="ChEBI" id="CHEBI:33019"/>
        <dbReference type="ChEBI" id="CHEBI:78442"/>
        <dbReference type="ChEBI" id="CHEBI:78516"/>
        <dbReference type="ChEBI" id="CHEBI:456215"/>
        <dbReference type="EC" id="6.1.1.23"/>
    </reaction>
</comment>
<dbReference type="NCBIfam" id="NF001750">
    <property type="entry name" value="PRK00476.1"/>
    <property type="match status" value="1"/>
</dbReference>
<proteinExistence type="inferred from homology"/>
<comment type="caution">
    <text evidence="7">Lacks conserved residue(s) required for the propagation of feature annotation.</text>
</comment>
<dbReference type="HOGENOM" id="CLU_014330_3_2_5"/>
<evidence type="ECO:0000256" key="1">
    <source>
        <dbReference type="ARBA" id="ARBA00006303"/>
    </source>
</evidence>
<evidence type="ECO:0000256" key="2">
    <source>
        <dbReference type="ARBA" id="ARBA00022598"/>
    </source>
</evidence>
<dbReference type="EC" id="6.1.1.23" evidence="7"/>
<evidence type="ECO:0000259" key="8">
    <source>
        <dbReference type="PROSITE" id="PS50862"/>
    </source>
</evidence>
<feature type="binding site" evidence="7">
    <location>
        <position position="489"/>
    </location>
    <ligand>
        <name>ATP</name>
        <dbReference type="ChEBI" id="CHEBI:30616"/>
    </ligand>
</feature>
<evidence type="ECO:0000256" key="4">
    <source>
        <dbReference type="ARBA" id="ARBA00022840"/>
    </source>
</evidence>
<gene>
    <name evidence="7" type="primary">aspS</name>
    <name evidence="9" type="ORF">NX02_11705</name>
</gene>
<feature type="domain" description="Aminoacyl-transfer RNA synthetases class-II family profile" evidence="8">
    <location>
        <begin position="148"/>
        <end position="562"/>
    </location>
</feature>
<dbReference type="SUPFAM" id="SSF50249">
    <property type="entry name" value="Nucleic acid-binding proteins"/>
    <property type="match status" value="1"/>
</dbReference>
<dbReference type="InterPro" id="IPR004364">
    <property type="entry name" value="Aa-tRNA-synt_II"/>
</dbReference>
<evidence type="ECO:0000256" key="5">
    <source>
        <dbReference type="ARBA" id="ARBA00022917"/>
    </source>
</evidence>
<dbReference type="InterPro" id="IPR004115">
    <property type="entry name" value="GAD-like_sf"/>
</dbReference>
<dbReference type="GO" id="GO:0005737">
    <property type="term" value="C:cytoplasm"/>
    <property type="evidence" value="ECO:0007669"/>
    <property type="project" value="UniProtKB-SubCell"/>
</dbReference>
<dbReference type="SUPFAM" id="SSF55681">
    <property type="entry name" value="Class II aaRS and biotin synthetases"/>
    <property type="match status" value="1"/>
</dbReference>
<dbReference type="CDD" id="cd00777">
    <property type="entry name" value="AspRS_core"/>
    <property type="match status" value="1"/>
</dbReference>
<feature type="binding site" evidence="7">
    <location>
        <position position="496"/>
    </location>
    <ligand>
        <name>L-aspartate</name>
        <dbReference type="ChEBI" id="CHEBI:29991"/>
    </ligand>
</feature>
<keyword evidence="2 7" id="KW-0436">Ligase</keyword>
<keyword evidence="5 7" id="KW-0648">Protein biosynthesis</keyword>
<dbReference type="GO" id="GO:0006422">
    <property type="term" value="P:aspartyl-tRNA aminoacylation"/>
    <property type="evidence" value="ECO:0007669"/>
    <property type="project" value="UniProtKB-UniRule"/>
</dbReference>
<evidence type="ECO:0000256" key="3">
    <source>
        <dbReference type="ARBA" id="ARBA00022741"/>
    </source>
</evidence>
<dbReference type="InterPro" id="IPR029351">
    <property type="entry name" value="GAD_dom"/>
</dbReference>
<protein>
    <recommendedName>
        <fullName evidence="7">Aspartate--tRNA(Asp/Asn) ligase</fullName>
        <ecNumber evidence="7">6.1.1.23</ecNumber>
    </recommendedName>
    <alternativeName>
        <fullName evidence="7">Aspartyl-tRNA synthetase</fullName>
        <shortName evidence="7">AspRS</shortName>
    </alternativeName>
    <alternativeName>
        <fullName evidence="7">Non-discriminating aspartyl-tRNA synthetase</fullName>
        <shortName evidence="7">ND-AspRS</shortName>
    </alternativeName>
</protein>
<comment type="similarity">
    <text evidence="1 7">Belongs to the class-II aminoacyl-tRNA synthetase family. Type 1 subfamily.</text>
</comment>
<dbReference type="GO" id="GO:0050560">
    <property type="term" value="F:aspartate-tRNA(Asn) ligase activity"/>
    <property type="evidence" value="ECO:0007669"/>
    <property type="project" value="UniProtKB-EC"/>
</dbReference>
<keyword evidence="10" id="KW-1185">Reference proteome</keyword>
<feature type="binding site" evidence="7">
    <location>
        <position position="179"/>
    </location>
    <ligand>
        <name>L-aspartate</name>
        <dbReference type="ChEBI" id="CHEBI:29991"/>
    </ligand>
</feature>
<dbReference type="PROSITE" id="PS50862">
    <property type="entry name" value="AA_TRNA_LIGASE_II"/>
    <property type="match status" value="1"/>
</dbReference>
<feature type="binding site" evidence="7">
    <location>
        <position position="455"/>
    </location>
    <ligand>
        <name>L-aspartate</name>
        <dbReference type="ChEBI" id="CHEBI:29991"/>
    </ligand>
</feature>
<dbReference type="Pfam" id="PF00152">
    <property type="entry name" value="tRNA-synt_2"/>
    <property type="match status" value="1"/>
</dbReference>
<dbReference type="InterPro" id="IPR012340">
    <property type="entry name" value="NA-bd_OB-fold"/>
</dbReference>
<comment type="function">
    <text evidence="7">Aspartyl-tRNA synthetase with relaxed tRNA specificity since it is able to aspartylate not only its cognate tRNA(Asp) but also tRNA(Asn). Reaction proceeds in two steps: L-aspartate is first activated by ATP to form Asp-AMP and then transferred to the acceptor end of tRNA(Asp/Asn).</text>
</comment>
<dbReference type="InterPro" id="IPR004365">
    <property type="entry name" value="NA-bd_OB_tRNA"/>
</dbReference>
<dbReference type="NCBIfam" id="TIGR00459">
    <property type="entry name" value="aspS_bact"/>
    <property type="match status" value="1"/>
</dbReference>
<dbReference type="InterPro" id="IPR047090">
    <property type="entry name" value="AspRS_core"/>
</dbReference>
<evidence type="ECO:0000313" key="9">
    <source>
        <dbReference type="EMBL" id="AHE54050.1"/>
    </source>
</evidence>
<dbReference type="PATRIC" id="fig|1123269.5.peg.2271"/>
<dbReference type="Pfam" id="PF01336">
    <property type="entry name" value="tRNA_anti-codon"/>
    <property type="match status" value="1"/>
</dbReference>
<dbReference type="AlphaFoldDB" id="W0AEH3"/>
<dbReference type="Proteomes" id="UP000018851">
    <property type="component" value="Chromosome"/>
</dbReference>
<organism evidence="9 10">
    <name type="scientific">Sphingomonas sanxanigenens DSM 19645 = NX02</name>
    <dbReference type="NCBI Taxonomy" id="1123269"/>
    <lineage>
        <taxon>Bacteria</taxon>
        <taxon>Pseudomonadati</taxon>
        <taxon>Pseudomonadota</taxon>
        <taxon>Alphaproteobacteria</taxon>
        <taxon>Sphingomonadales</taxon>
        <taxon>Sphingomonadaceae</taxon>
        <taxon>Sphingomonas</taxon>
    </lineage>
</organism>
<dbReference type="Gene3D" id="2.40.50.140">
    <property type="entry name" value="Nucleic acid-binding proteins"/>
    <property type="match status" value="1"/>
</dbReference>
<dbReference type="GO" id="GO:0003676">
    <property type="term" value="F:nucleic acid binding"/>
    <property type="evidence" value="ECO:0007669"/>
    <property type="project" value="InterPro"/>
</dbReference>
<dbReference type="CDD" id="cd04317">
    <property type="entry name" value="EcAspRS_like_N"/>
    <property type="match status" value="1"/>
</dbReference>
<dbReference type="PANTHER" id="PTHR22594">
    <property type="entry name" value="ASPARTYL/LYSYL-TRNA SYNTHETASE"/>
    <property type="match status" value="1"/>
</dbReference>
<dbReference type="InterPro" id="IPR045864">
    <property type="entry name" value="aa-tRNA-synth_II/BPL/LPL"/>
</dbReference>
<dbReference type="InterPro" id="IPR002312">
    <property type="entry name" value="Asp/Asn-tRNA-synth_IIb"/>
</dbReference>
<dbReference type="STRING" id="1123269.NX02_11705"/>
<dbReference type="Gene3D" id="3.30.1360.30">
    <property type="entry name" value="GAD-like domain"/>
    <property type="match status" value="1"/>
</dbReference>
<evidence type="ECO:0000256" key="7">
    <source>
        <dbReference type="HAMAP-Rule" id="MF_00044"/>
    </source>
</evidence>
<dbReference type="EMBL" id="CP006644">
    <property type="protein sequence ID" value="AHE54050.1"/>
    <property type="molecule type" value="Genomic_DNA"/>
</dbReference>
<dbReference type="GO" id="GO:0005524">
    <property type="term" value="F:ATP binding"/>
    <property type="evidence" value="ECO:0007669"/>
    <property type="project" value="UniProtKB-UniRule"/>
</dbReference>
<sequence length="596" mass="66065">MSSIMHAYRTHTCAELNARHVGETVRLSGWVHRKRDHGGVLFVDLRDHYGLTQIVADSDSPALPILESLRIESVVTIDGIVKARSGSTVNPNLPTGEIEVFARGVSVQSAAQELPMPVAGEAEYPEDIRLRYRFLDLRRERLHRNIVLRSNVIASVRNRMISQGFTEFQTPILTASSPEGARDYLVPSRVHPGKFYALPQAPQMFKQLLMVAGFDRYFQIAPCFRDEDARADRSPGEFYQLDFEMSFVTQDDVFAAIEPVLHGLFEEFAGDRQVSPLPFRRIPYAESMLKYGNDKPDLRNPLLITDVSDHFVGSGFGIFSRIVEGGGKVRAIPAPGAGAGSRKFFDDMNEWARAQGFTGLGYINIKGGVPGGPIAKNHGDEATARLVAELGLGPDDGVFFAAGKEADAARLAGLARTRVGELLELIDPKRFEFCWIVDFPMFEYDEDAKKIDFSHNPFSMPQGELEALETKDPLDILAYQYDIVCNGVELSSGAIRNHRPEIMYKAFEIAGYTQEQVDANFSGMINAFKFGAPPHGGSAPGIDRIVMLLADEPNIREVIVFPMNQKAEDLMMNAPAPATPKQLRELSIRVVEQTKG</sequence>
<dbReference type="Gene3D" id="3.30.930.10">
    <property type="entry name" value="Bira Bifunctional Protein, Domain 2"/>
    <property type="match status" value="1"/>
</dbReference>
<evidence type="ECO:0000256" key="6">
    <source>
        <dbReference type="ARBA" id="ARBA00023146"/>
    </source>
</evidence>
<dbReference type="Pfam" id="PF02938">
    <property type="entry name" value="GAD"/>
    <property type="match status" value="1"/>
</dbReference>
<name>W0AEH3_9SPHN</name>
<feature type="region of interest" description="Aspartate" evidence="7">
    <location>
        <begin position="203"/>
        <end position="206"/>
    </location>
</feature>
<feature type="binding site" evidence="7">
    <location>
        <begin position="541"/>
        <end position="544"/>
    </location>
    <ligand>
        <name>ATP</name>
        <dbReference type="ChEBI" id="CHEBI:30616"/>
    </ligand>
</feature>
<dbReference type="InterPro" id="IPR004524">
    <property type="entry name" value="Asp-tRNA-ligase_1"/>
</dbReference>
<keyword evidence="6 7" id="KW-0030">Aminoacyl-tRNA synthetase</keyword>
<dbReference type="HAMAP" id="MF_00044">
    <property type="entry name" value="Asp_tRNA_synth_type1"/>
    <property type="match status" value="1"/>
</dbReference>
<dbReference type="SUPFAM" id="SSF55261">
    <property type="entry name" value="GAD domain-like"/>
    <property type="match status" value="1"/>
</dbReference>
<dbReference type="KEGG" id="ssan:NX02_11705"/>
<dbReference type="PRINTS" id="PR01042">
    <property type="entry name" value="TRNASYNTHASP"/>
</dbReference>
<comment type="subunit">
    <text evidence="7">Homodimer.</text>
</comment>
<feature type="binding site" evidence="7">
    <location>
        <position position="225"/>
    </location>
    <ligand>
        <name>L-aspartate</name>
        <dbReference type="ChEBI" id="CHEBI:29991"/>
    </ligand>
</feature>
<feature type="site" description="Important for tRNA non-discrimination" evidence="7">
    <location>
        <position position="37"/>
    </location>
</feature>
<dbReference type="eggNOG" id="COG0173">
    <property type="taxonomic scope" value="Bacteria"/>
</dbReference>
<feature type="binding site" evidence="7">
    <location>
        <begin position="225"/>
        <end position="227"/>
    </location>
    <ligand>
        <name>ATP</name>
        <dbReference type="ChEBI" id="CHEBI:30616"/>
    </ligand>
</feature>
<evidence type="ECO:0000313" key="10">
    <source>
        <dbReference type="Proteomes" id="UP000018851"/>
    </source>
</evidence>
<dbReference type="GO" id="GO:0004815">
    <property type="term" value="F:aspartate-tRNA ligase activity"/>
    <property type="evidence" value="ECO:0007669"/>
    <property type="project" value="UniProtKB-UniRule"/>
</dbReference>
<keyword evidence="4 7" id="KW-0067">ATP-binding</keyword>
<reference evidence="9 10" key="1">
    <citation type="submission" date="2013-07" db="EMBL/GenBank/DDBJ databases">
        <title>Completed genome of Sphingomonas sanxanigenens NX02.</title>
        <authorList>
            <person name="Ma T."/>
            <person name="Huang H."/>
            <person name="Wu M."/>
            <person name="Li X."/>
            <person name="Li G."/>
        </authorList>
    </citation>
    <scope>NUCLEOTIDE SEQUENCE [LARGE SCALE GENOMIC DNA]</scope>
    <source>
        <strain evidence="9 10">NX02</strain>
    </source>
</reference>
<keyword evidence="3 7" id="KW-0547">Nucleotide-binding</keyword>